<dbReference type="AlphaFoldDB" id="A0A2S5A7X7"/>
<name>A0A2S5A7X7_9SPHI</name>
<protein>
    <submittedName>
        <fullName evidence="2">Uncharacterized protein</fullName>
    </submittedName>
</protein>
<organism evidence="2 3">
    <name type="scientific">Solitalea longa</name>
    <dbReference type="NCBI Taxonomy" id="2079460"/>
    <lineage>
        <taxon>Bacteria</taxon>
        <taxon>Pseudomonadati</taxon>
        <taxon>Bacteroidota</taxon>
        <taxon>Sphingobacteriia</taxon>
        <taxon>Sphingobacteriales</taxon>
        <taxon>Sphingobacteriaceae</taxon>
        <taxon>Solitalea</taxon>
    </lineage>
</organism>
<sequence>MADLVKTLEQLQQKMQKLMVMHSKLQQQHAVLIEELERVKVESESRNVKILELEDRIKVARLAASISGGSEKALDIQQKINEFAKEIDRCIALLAK</sequence>
<keyword evidence="3" id="KW-1185">Reference proteome</keyword>
<dbReference type="EMBL" id="PQVF01000002">
    <property type="protein sequence ID" value="POY38452.1"/>
    <property type="molecule type" value="Genomic_DNA"/>
</dbReference>
<evidence type="ECO:0000256" key="1">
    <source>
        <dbReference type="SAM" id="Coils"/>
    </source>
</evidence>
<dbReference type="RefSeq" id="WP_103787709.1">
    <property type="nucleotide sequence ID" value="NZ_PQVF01000002.1"/>
</dbReference>
<accession>A0A2S5A7X7</accession>
<comment type="caution">
    <text evidence="2">The sequence shown here is derived from an EMBL/GenBank/DDBJ whole genome shotgun (WGS) entry which is preliminary data.</text>
</comment>
<dbReference type="Proteomes" id="UP000236893">
    <property type="component" value="Unassembled WGS sequence"/>
</dbReference>
<keyword evidence="1" id="KW-0175">Coiled coil</keyword>
<evidence type="ECO:0000313" key="3">
    <source>
        <dbReference type="Proteomes" id="UP000236893"/>
    </source>
</evidence>
<dbReference type="OrthoDB" id="1467932at2"/>
<proteinExistence type="predicted"/>
<evidence type="ECO:0000313" key="2">
    <source>
        <dbReference type="EMBL" id="POY38452.1"/>
    </source>
</evidence>
<feature type="coiled-coil region" evidence="1">
    <location>
        <begin position="1"/>
        <end position="42"/>
    </location>
</feature>
<gene>
    <name evidence="2" type="ORF">C3K47_03395</name>
</gene>
<reference evidence="2 3" key="1">
    <citation type="submission" date="2018-01" db="EMBL/GenBank/DDBJ databases">
        <authorList>
            <person name="Gaut B.S."/>
            <person name="Morton B.R."/>
            <person name="Clegg M.T."/>
            <person name="Duvall M.R."/>
        </authorList>
    </citation>
    <scope>NUCLEOTIDE SEQUENCE [LARGE SCALE GENOMIC DNA]</scope>
    <source>
        <strain evidence="2 3">HR-AV</strain>
    </source>
</reference>